<dbReference type="EMBL" id="JAGWCR010000001">
    <property type="protein sequence ID" value="MBS3647040.1"/>
    <property type="molecule type" value="Genomic_DNA"/>
</dbReference>
<dbReference type="Gene3D" id="3.30.540.10">
    <property type="entry name" value="Fructose-1,6-Bisphosphatase, subunit A, domain 1"/>
    <property type="match status" value="1"/>
</dbReference>
<dbReference type="CDD" id="cd01517">
    <property type="entry name" value="PAP_phosphatase"/>
    <property type="match status" value="1"/>
</dbReference>
<accession>A0A942DY21</accession>
<keyword evidence="2" id="KW-0479">Metal-binding</keyword>
<comment type="cofactor">
    <cofactor evidence="2">
        <name>Mg(2+)</name>
        <dbReference type="ChEBI" id="CHEBI:18420"/>
    </cofactor>
</comment>
<dbReference type="GO" id="GO:0046872">
    <property type="term" value="F:metal ion binding"/>
    <property type="evidence" value="ECO:0007669"/>
    <property type="project" value="UniProtKB-KW"/>
</dbReference>
<dbReference type="Gene3D" id="3.40.190.80">
    <property type="match status" value="1"/>
</dbReference>
<dbReference type="InterPro" id="IPR000760">
    <property type="entry name" value="Inositol_monophosphatase-like"/>
</dbReference>
<evidence type="ECO:0000313" key="4">
    <source>
        <dbReference type="Proteomes" id="UP000680348"/>
    </source>
</evidence>
<keyword evidence="2" id="KW-0460">Magnesium</keyword>
<comment type="similarity">
    <text evidence="1">Belongs to the inositol monophosphatase superfamily.</text>
</comment>
<feature type="binding site" evidence="2">
    <location>
        <position position="72"/>
    </location>
    <ligand>
        <name>Mg(2+)</name>
        <dbReference type="ChEBI" id="CHEBI:18420"/>
        <label>1</label>
        <note>catalytic</note>
    </ligand>
</feature>
<evidence type="ECO:0000313" key="3">
    <source>
        <dbReference type="EMBL" id="MBS3647040.1"/>
    </source>
</evidence>
<feature type="binding site" evidence="2">
    <location>
        <position position="98"/>
    </location>
    <ligand>
        <name>Mg(2+)</name>
        <dbReference type="ChEBI" id="CHEBI:18420"/>
        <label>1</label>
        <note>catalytic</note>
    </ligand>
</feature>
<feature type="binding site" evidence="2">
    <location>
        <position position="95"/>
    </location>
    <ligand>
        <name>Mg(2+)</name>
        <dbReference type="ChEBI" id="CHEBI:18420"/>
        <label>1</label>
        <note>catalytic</note>
    </ligand>
</feature>
<keyword evidence="4" id="KW-1185">Reference proteome</keyword>
<proteinExistence type="inferred from homology"/>
<evidence type="ECO:0000256" key="1">
    <source>
        <dbReference type="ARBA" id="ARBA00009759"/>
    </source>
</evidence>
<dbReference type="AlphaFoldDB" id="A0A942DY21"/>
<dbReference type="Proteomes" id="UP000680348">
    <property type="component" value="Unassembled WGS sequence"/>
</dbReference>
<dbReference type="RefSeq" id="WP_188252615.1">
    <property type="nucleotide sequence ID" value="NZ_JABVCF010000001.1"/>
</dbReference>
<dbReference type="GO" id="GO:0008934">
    <property type="term" value="F:inositol monophosphate 1-phosphatase activity"/>
    <property type="evidence" value="ECO:0007669"/>
    <property type="project" value="TreeGrafter"/>
</dbReference>
<dbReference type="SUPFAM" id="SSF56655">
    <property type="entry name" value="Carbohydrate phosphatase"/>
    <property type="match status" value="1"/>
</dbReference>
<gene>
    <name evidence="3" type="ORF">KEU06_00165</name>
</gene>
<reference evidence="3" key="1">
    <citation type="submission" date="2021-04" db="EMBL/GenBank/DDBJ databases">
        <title>Pseudaminobacter soli sp. nov., isolated from paddy soil contaminated by heavy metals.</title>
        <authorList>
            <person name="Zhang K."/>
        </authorList>
    </citation>
    <scope>NUCLEOTIDE SEQUENCE</scope>
    <source>
        <strain evidence="3">19-2017</strain>
    </source>
</reference>
<comment type="caution">
    <text evidence="3">The sequence shown here is derived from an EMBL/GenBank/DDBJ whole genome shotgun (WGS) entry which is preliminary data.</text>
</comment>
<name>A0A942DY21_9HYPH</name>
<dbReference type="PRINTS" id="PR00377">
    <property type="entry name" value="IMPHPHTASES"/>
</dbReference>
<dbReference type="Pfam" id="PF00459">
    <property type="entry name" value="Inositol_P"/>
    <property type="match status" value="1"/>
</dbReference>
<sequence length="275" mass="29927">MRFDDTSVDWLAALLTEAAKAEIMPRWRRLGADDIRRKSSAIDLVTEADEQAERFITARLKERFPGAVVVGEEAHAADPSILEGLADADLAFVIDPVDGTFNFAAGMPLFGVMLSVVAKGETVAGIIHDPVGNDFLLASRGSGAFVKDARGDLEPCRVAAAAPIAEMSGIVSWHYASEPTRSMLARNHTKFRAPFNFRCAAHEYRLLATGNAHFIVYLKLMPWDHLAGVLIHAEAGGYTARLDGSPYLPSTLEGGLLAAPDQESWHEIKRALWSE</sequence>
<dbReference type="PANTHER" id="PTHR20854:SF4">
    <property type="entry name" value="INOSITOL-1-MONOPHOSPHATASE-RELATED"/>
    <property type="match status" value="1"/>
</dbReference>
<evidence type="ECO:0000256" key="2">
    <source>
        <dbReference type="PIRSR" id="PIRSR600760-2"/>
    </source>
</evidence>
<organism evidence="3 4">
    <name type="scientific">Pseudaminobacter soli</name>
    <name type="common">ex Zhang et al. 2022</name>
    <dbReference type="NCBI Taxonomy" id="2831468"/>
    <lineage>
        <taxon>Bacteria</taxon>
        <taxon>Pseudomonadati</taxon>
        <taxon>Pseudomonadota</taxon>
        <taxon>Alphaproteobacteria</taxon>
        <taxon>Hyphomicrobiales</taxon>
        <taxon>Phyllobacteriaceae</taxon>
        <taxon>Pseudaminobacter</taxon>
    </lineage>
</organism>
<protein>
    <submittedName>
        <fullName evidence="3">Inositol monophosphatase</fullName>
    </submittedName>
</protein>
<dbReference type="PANTHER" id="PTHR20854">
    <property type="entry name" value="INOSITOL MONOPHOSPHATASE"/>
    <property type="match status" value="1"/>
</dbReference>
<feature type="binding site" evidence="2">
    <location>
        <position position="224"/>
    </location>
    <ligand>
        <name>Mg(2+)</name>
        <dbReference type="ChEBI" id="CHEBI:18420"/>
        <label>1</label>
        <note>catalytic</note>
    </ligand>
</feature>
<dbReference type="GO" id="GO:0007165">
    <property type="term" value="P:signal transduction"/>
    <property type="evidence" value="ECO:0007669"/>
    <property type="project" value="TreeGrafter"/>
</dbReference>
<dbReference type="GO" id="GO:0006020">
    <property type="term" value="P:inositol metabolic process"/>
    <property type="evidence" value="ECO:0007669"/>
    <property type="project" value="TreeGrafter"/>
</dbReference>